<dbReference type="AlphaFoldDB" id="A0A835RGE6"/>
<comment type="caution">
    <text evidence="8">The sequence shown here is derived from an EMBL/GenBank/DDBJ whole genome shotgun (WGS) entry which is preliminary data.</text>
</comment>
<evidence type="ECO:0000313" key="11">
    <source>
        <dbReference type="Proteomes" id="UP000639772"/>
    </source>
</evidence>
<keyword evidence="5" id="KW-0539">Nucleus</keyword>
<keyword evidence="10" id="KW-1185">Reference proteome</keyword>
<dbReference type="EMBL" id="JADCNL010000004">
    <property type="protein sequence ID" value="KAG0485472.1"/>
    <property type="molecule type" value="Genomic_DNA"/>
</dbReference>
<evidence type="ECO:0000256" key="4">
    <source>
        <dbReference type="ARBA" id="ARBA00023163"/>
    </source>
</evidence>
<dbReference type="InterPro" id="IPR045843">
    <property type="entry name" value="IND-like"/>
</dbReference>
<dbReference type="GO" id="GO:0005634">
    <property type="term" value="C:nucleus"/>
    <property type="evidence" value="ECO:0007669"/>
    <property type="project" value="UniProtKB-SubCell"/>
</dbReference>
<keyword evidence="4" id="KW-0804">Transcription</keyword>
<evidence type="ECO:0000259" key="7">
    <source>
        <dbReference type="PROSITE" id="PS50888"/>
    </source>
</evidence>
<feature type="domain" description="BHLH" evidence="7">
    <location>
        <begin position="44"/>
        <end position="93"/>
    </location>
</feature>
<keyword evidence="3" id="KW-0805">Transcription regulation</keyword>
<dbReference type="GO" id="GO:0046983">
    <property type="term" value="F:protein dimerization activity"/>
    <property type="evidence" value="ECO:0007669"/>
    <property type="project" value="InterPro"/>
</dbReference>
<dbReference type="Proteomes" id="UP000639772">
    <property type="component" value="Unassembled WGS sequence"/>
</dbReference>
<feature type="region of interest" description="Disordered" evidence="6">
    <location>
        <begin position="1"/>
        <end position="20"/>
    </location>
</feature>
<name>A0A835RGE6_VANPL</name>
<proteinExistence type="inferred from homology"/>
<dbReference type="EMBL" id="JADCNM010000004">
    <property type="protein sequence ID" value="KAG0487233.1"/>
    <property type="molecule type" value="Genomic_DNA"/>
</dbReference>
<dbReference type="GO" id="GO:0000978">
    <property type="term" value="F:RNA polymerase II cis-regulatory region sequence-specific DNA binding"/>
    <property type="evidence" value="ECO:0007669"/>
    <property type="project" value="TreeGrafter"/>
</dbReference>
<organism evidence="8 10">
    <name type="scientific">Vanilla planifolia</name>
    <name type="common">Vanilla</name>
    <dbReference type="NCBI Taxonomy" id="51239"/>
    <lineage>
        <taxon>Eukaryota</taxon>
        <taxon>Viridiplantae</taxon>
        <taxon>Streptophyta</taxon>
        <taxon>Embryophyta</taxon>
        <taxon>Tracheophyta</taxon>
        <taxon>Spermatophyta</taxon>
        <taxon>Magnoliopsida</taxon>
        <taxon>Liliopsida</taxon>
        <taxon>Asparagales</taxon>
        <taxon>Orchidaceae</taxon>
        <taxon>Vanilloideae</taxon>
        <taxon>Vanilleae</taxon>
        <taxon>Vanilla</taxon>
    </lineage>
</organism>
<dbReference type="PANTHER" id="PTHR16223">
    <property type="entry name" value="TRANSCRIPTION FACTOR BHLH83-RELATED"/>
    <property type="match status" value="1"/>
</dbReference>
<comment type="subcellular location">
    <subcellularLocation>
        <location evidence="1">Nucleus</location>
    </subcellularLocation>
</comment>
<gene>
    <name evidence="9" type="ORF">HPP92_009328</name>
    <name evidence="8" type="ORF">HPP92_009551</name>
</gene>
<evidence type="ECO:0000313" key="8">
    <source>
        <dbReference type="EMBL" id="KAG0485472.1"/>
    </source>
</evidence>
<comment type="similarity">
    <text evidence="2">Belongs to the bHLH protein family.</text>
</comment>
<dbReference type="InterPro" id="IPR036638">
    <property type="entry name" value="HLH_DNA-bd_sf"/>
</dbReference>
<dbReference type="Proteomes" id="UP000636800">
    <property type="component" value="Unassembled WGS sequence"/>
</dbReference>
<evidence type="ECO:0000256" key="6">
    <source>
        <dbReference type="SAM" id="MobiDB-lite"/>
    </source>
</evidence>
<dbReference type="OrthoDB" id="10299098at2759"/>
<dbReference type="InterPro" id="IPR011598">
    <property type="entry name" value="bHLH_dom"/>
</dbReference>
<evidence type="ECO:0000313" key="10">
    <source>
        <dbReference type="Proteomes" id="UP000636800"/>
    </source>
</evidence>
<dbReference type="GO" id="GO:0000981">
    <property type="term" value="F:DNA-binding transcription factor activity, RNA polymerase II-specific"/>
    <property type="evidence" value="ECO:0007669"/>
    <property type="project" value="TreeGrafter"/>
</dbReference>
<reference evidence="10 11" key="1">
    <citation type="journal article" date="2020" name="Nat. Food">
        <title>A phased Vanilla planifolia genome enables genetic improvement of flavour and production.</title>
        <authorList>
            <person name="Hasing T."/>
            <person name="Tang H."/>
            <person name="Brym M."/>
            <person name="Khazi F."/>
            <person name="Huang T."/>
            <person name="Chambers A.H."/>
        </authorList>
    </citation>
    <scope>NUCLEOTIDE SEQUENCE [LARGE SCALE GENOMIC DNA]</scope>
    <source>
        <tissue evidence="8">Leaf</tissue>
    </source>
</reference>
<accession>A0A835RGE6</accession>
<protein>
    <recommendedName>
        <fullName evidence="7">BHLH domain-containing protein</fullName>
    </recommendedName>
</protein>
<evidence type="ECO:0000256" key="2">
    <source>
        <dbReference type="ARBA" id="ARBA00005510"/>
    </source>
</evidence>
<evidence type="ECO:0000256" key="5">
    <source>
        <dbReference type="ARBA" id="ARBA00023242"/>
    </source>
</evidence>
<dbReference type="CDD" id="cd11393">
    <property type="entry name" value="bHLH_AtbHLH_like"/>
    <property type="match status" value="1"/>
</dbReference>
<evidence type="ECO:0000256" key="3">
    <source>
        <dbReference type="ARBA" id="ARBA00023015"/>
    </source>
</evidence>
<dbReference type="PROSITE" id="PS50888">
    <property type="entry name" value="BHLH"/>
    <property type="match status" value="1"/>
</dbReference>
<dbReference type="InterPro" id="IPR045239">
    <property type="entry name" value="bHLH95_bHLH"/>
</dbReference>
<evidence type="ECO:0000313" key="9">
    <source>
        <dbReference type="EMBL" id="KAG0487233.1"/>
    </source>
</evidence>
<sequence>MEDHKWSSSEVLSDEDRRSKHWKCSVVRNEHMPFAVDDAGRGKPSAGKNRKITKAGKEKLGPHVRALHQLVSPMGKSDTASVLQEAMECIRFLHEQVLFLSSPAVEEESGKAAVRREGAGDLGRLGLCLVPVSWWTKLVADGEVEDRFPPAASVADSWVGMGSSAASSCSVGLSK</sequence>
<evidence type="ECO:0000256" key="1">
    <source>
        <dbReference type="ARBA" id="ARBA00004123"/>
    </source>
</evidence>
<dbReference type="SUPFAM" id="SSF47459">
    <property type="entry name" value="HLH, helix-loop-helix DNA-binding domain"/>
    <property type="match status" value="1"/>
</dbReference>
<dbReference type="PANTHER" id="PTHR16223:SF380">
    <property type="entry name" value="HELIX-LOOP-HELIX DNA-BINDING DOMAIN CONTAINING PROTEIN, EXPRESSED"/>
    <property type="match status" value="1"/>
</dbReference>